<gene>
    <name evidence="1" type="ORF">KUF71_000660</name>
</gene>
<dbReference type="AlphaFoldDB" id="A0AAE1GW45"/>
<protein>
    <submittedName>
        <fullName evidence="1">DNA replication licensing factor MCM6</fullName>
    </submittedName>
</protein>
<organism evidence="1 2">
    <name type="scientific">Frankliniella fusca</name>
    <dbReference type="NCBI Taxonomy" id="407009"/>
    <lineage>
        <taxon>Eukaryota</taxon>
        <taxon>Metazoa</taxon>
        <taxon>Ecdysozoa</taxon>
        <taxon>Arthropoda</taxon>
        <taxon>Hexapoda</taxon>
        <taxon>Insecta</taxon>
        <taxon>Pterygota</taxon>
        <taxon>Neoptera</taxon>
        <taxon>Paraneoptera</taxon>
        <taxon>Thysanoptera</taxon>
        <taxon>Terebrantia</taxon>
        <taxon>Thripoidea</taxon>
        <taxon>Thripidae</taxon>
        <taxon>Frankliniella</taxon>
    </lineage>
</organism>
<accession>A0AAE1GW45</accession>
<dbReference type="Proteomes" id="UP001219518">
    <property type="component" value="Unassembled WGS sequence"/>
</dbReference>
<sequence length="40" mass="4167">MKVKCRLLCGGGGSKLHFAGSSGAHLSQYSAQRAQCSGQR</sequence>
<dbReference type="EMBL" id="JAHWGI010000147">
    <property type="protein sequence ID" value="KAK3910082.1"/>
    <property type="molecule type" value="Genomic_DNA"/>
</dbReference>
<proteinExistence type="predicted"/>
<evidence type="ECO:0000313" key="2">
    <source>
        <dbReference type="Proteomes" id="UP001219518"/>
    </source>
</evidence>
<comment type="caution">
    <text evidence="1">The sequence shown here is derived from an EMBL/GenBank/DDBJ whole genome shotgun (WGS) entry which is preliminary data.</text>
</comment>
<name>A0AAE1GW45_9NEOP</name>
<keyword evidence="2" id="KW-1185">Reference proteome</keyword>
<evidence type="ECO:0000313" key="1">
    <source>
        <dbReference type="EMBL" id="KAK3910082.1"/>
    </source>
</evidence>
<reference evidence="1" key="2">
    <citation type="journal article" date="2023" name="BMC Genomics">
        <title>Pest status, molecular evolution, and epigenetic factors derived from the genome assembly of Frankliniella fusca, a thysanopteran phytovirus vector.</title>
        <authorList>
            <person name="Catto M.A."/>
            <person name="Labadie P.E."/>
            <person name="Jacobson A.L."/>
            <person name="Kennedy G.G."/>
            <person name="Srinivasan R."/>
            <person name="Hunt B.G."/>
        </authorList>
    </citation>
    <scope>NUCLEOTIDE SEQUENCE</scope>
    <source>
        <strain evidence="1">PL_HMW_Pooled</strain>
    </source>
</reference>
<reference evidence="1" key="1">
    <citation type="submission" date="2021-07" db="EMBL/GenBank/DDBJ databases">
        <authorList>
            <person name="Catto M.A."/>
            <person name="Jacobson A."/>
            <person name="Kennedy G."/>
            <person name="Labadie P."/>
            <person name="Hunt B.G."/>
            <person name="Srinivasan R."/>
        </authorList>
    </citation>
    <scope>NUCLEOTIDE SEQUENCE</scope>
    <source>
        <strain evidence="1">PL_HMW_Pooled</strain>
        <tissue evidence="1">Head</tissue>
    </source>
</reference>